<keyword evidence="1" id="KW-0677">Repeat</keyword>
<evidence type="ECO:0000313" key="3">
    <source>
        <dbReference type="EMBL" id="RFU76895.1"/>
    </source>
</evidence>
<dbReference type="OrthoDB" id="7464126at2759"/>
<dbReference type="AlphaFoldDB" id="A0A395NLC1"/>
<evidence type="ECO:0000259" key="2">
    <source>
        <dbReference type="Pfam" id="PF24883"/>
    </source>
</evidence>
<name>A0A395NLC1_TRIAR</name>
<dbReference type="STRING" id="490622.A0A395NLC1"/>
<comment type="caution">
    <text evidence="3">The sequence shown here is derived from an EMBL/GenBank/DDBJ whole genome shotgun (WGS) entry which is preliminary data.</text>
</comment>
<dbReference type="PANTHER" id="PTHR10039">
    <property type="entry name" value="AMELOGENIN"/>
    <property type="match status" value="1"/>
</dbReference>
<evidence type="ECO:0000313" key="4">
    <source>
        <dbReference type="Proteomes" id="UP000266272"/>
    </source>
</evidence>
<organism evidence="3 4">
    <name type="scientific">Trichoderma arundinaceum</name>
    <dbReference type="NCBI Taxonomy" id="490622"/>
    <lineage>
        <taxon>Eukaryota</taxon>
        <taxon>Fungi</taxon>
        <taxon>Dikarya</taxon>
        <taxon>Ascomycota</taxon>
        <taxon>Pezizomycotina</taxon>
        <taxon>Sordariomycetes</taxon>
        <taxon>Hypocreomycetidae</taxon>
        <taxon>Hypocreales</taxon>
        <taxon>Hypocreaceae</taxon>
        <taxon>Trichoderma</taxon>
    </lineage>
</organism>
<evidence type="ECO:0000256" key="1">
    <source>
        <dbReference type="ARBA" id="ARBA00022737"/>
    </source>
</evidence>
<dbReference type="Pfam" id="PF24883">
    <property type="entry name" value="NPHP3_N"/>
    <property type="match status" value="1"/>
</dbReference>
<accession>A0A395NLC1</accession>
<dbReference type="InterPro" id="IPR056884">
    <property type="entry name" value="NPHP3-like_N"/>
</dbReference>
<gene>
    <name evidence="3" type="ORF">TARUN_5345</name>
</gene>
<dbReference type="Gene3D" id="3.40.50.300">
    <property type="entry name" value="P-loop containing nucleotide triphosphate hydrolases"/>
    <property type="match status" value="1"/>
</dbReference>
<reference evidence="3 4" key="1">
    <citation type="journal article" date="2018" name="PLoS Pathog.">
        <title>Evolution of structural diversity of trichothecenes, a family of toxins produced by plant pathogenic and entomopathogenic fungi.</title>
        <authorList>
            <person name="Proctor R.H."/>
            <person name="McCormick S.P."/>
            <person name="Kim H.S."/>
            <person name="Cardoza R.E."/>
            <person name="Stanley A.M."/>
            <person name="Lindo L."/>
            <person name="Kelly A."/>
            <person name="Brown D.W."/>
            <person name="Lee T."/>
            <person name="Vaughan M.M."/>
            <person name="Alexander N.J."/>
            <person name="Busman M."/>
            <person name="Gutierrez S."/>
        </authorList>
    </citation>
    <scope>NUCLEOTIDE SEQUENCE [LARGE SCALE GENOMIC DNA]</scope>
    <source>
        <strain evidence="3 4">IBT 40837</strain>
    </source>
</reference>
<dbReference type="Proteomes" id="UP000266272">
    <property type="component" value="Unassembled WGS sequence"/>
</dbReference>
<dbReference type="InterPro" id="IPR027417">
    <property type="entry name" value="P-loop_NTPase"/>
</dbReference>
<keyword evidence="4" id="KW-1185">Reference proteome</keyword>
<proteinExistence type="predicted"/>
<dbReference type="PANTHER" id="PTHR10039:SF5">
    <property type="entry name" value="NACHT DOMAIN-CONTAINING PROTEIN"/>
    <property type="match status" value="1"/>
</dbReference>
<protein>
    <submittedName>
        <fullName evidence="3">Nb-arc and ankyrin domain</fullName>
    </submittedName>
</protein>
<feature type="domain" description="Nephrocystin 3-like N-terminal" evidence="2">
    <location>
        <begin position="15"/>
        <end position="192"/>
    </location>
</feature>
<dbReference type="EMBL" id="PXOA01000321">
    <property type="protein sequence ID" value="RFU76895.1"/>
    <property type="molecule type" value="Genomic_DNA"/>
</dbReference>
<dbReference type="SUPFAM" id="SSF52540">
    <property type="entry name" value="P-loop containing nucleoside triphosphate hydrolases"/>
    <property type="match status" value="1"/>
</dbReference>
<sequence length="329" mass="37710">MQNRLHTISNPLYSTCTWLSRVGVYANWISREKIDEHHGLLQIVGKPGSGKSTIMKQTFEQVRSACSGTTTCVAGFFFNKRGTSLEHSSLGMFRSLLHQLLQCHPLKLPALMKLQEQELQEQDDGQISGLYLPSLRDVFQELFLDQQNDIRTIIFVDALDECDEPGSRDIAYFFRQLTDSAYSAGVQLDVCLSRRDFPTVFLRDCPDVKLEMFTRCDIEHYISKRFEVAGFGDSDTIKEIRSEIADKANGIFLWVVLVVDEIIKEKDNGRNEMYLLGQIRRLPAQLDSLFTELLDLHKMSRSKLQITLRLFQWAVLSTSPLRLQDGITF</sequence>